<dbReference type="eggNOG" id="COG1816">
    <property type="taxonomic scope" value="Bacteria"/>
</dbReference>
<keyword evidence="4" id="KW-0479">Metal-binding</keyword>
<dbReference type="GO" id="GO:0004000">
    <property type="term" value="F:adenosine deaminase activity"/>
    <property type="evidence" value="ECO:0007669"/>
    <property type="project" value="TreeGrafter"/>
</dbReference>
<gene>
    <name evidence="8" type="ORF">HLPCO_002133</name>
</gene>
<comment type="cofactor">
    <cofactor evidence="1">
        <name>Zn(2+)</name>
        <dbReference type="ChEBI" id="CHEBI:29105"/>
    </cofactor>
</comment>
<dbReference type="Gene3D" id="3.20.20.140">
    <property type="entry name" value="Metal-dependent hydrolases"/>
    <property type="match status" value="1"/>
</dbReference>
<dbReference type="STRING" id="1033810.HLPCO_002133"/>
<dbReference type="AlphaFoldDB" id="F7PRM7"/>
<dbReference type="GO" id="GO:0046872">
    <property type="term" value="F:metal ion binding"/>
    <property type="evidence" value="ECO:0007669"/>
    <property type="project" value="UniProtKB-KW"/>
</dbReference>
<evidence type="ECO:0000313" key="9">
    <source>
        <dbReference type="Proteomes" id="UP000005707"/>
    </source>
</evidence>
<sequence>MKLQDVDLHVHLLQSLVVEDLFELAKDHYQEINWNRFGFLDRYEKIFGKRLDPVRMMERAIETGSLDELKEVMVYEYEQDGNFDEFDIKSFFPMCVTGFYYDNYDYYKVLQKIVDRHKKEGIKYIEYRNGFMFSYKEEWIEWHTNFARFFKEVSDDTFQAKYIIRIQDPELYPIVKEMLELNEDLQGTIVGIDFTEIAPEQVETLMEQVKHDQLTDPAHTVDVITHVGENYFDKSIESTIRWCHRWAELGAKRLAHCIVLGMDPEIQVSRQEHAHESETVEERMNQIYYDLTYKNELESYGISVDAAALSKELEALKGKELTEKIRQSYNQERLDVCRKRQDFVIDQLTKLGTIIETCPTSNLCIGGVPSIETHPFSRLYKSNVNLAICTDDPGIFDQSIKDEVEFVMNAFNLSEEELTTRLGDPYMFGLKRYK</sequence>
<evidence type="ECO:0000313" key="8">
    <source>
        <dbReference type="EMBL" id="ERJ11893.1"/>
    </source>
</evidence>
<dbReference type="InParanoid" id="F7PRM7"/>
<dbReference type="GO" id="GO:0006154">
    <property type="term" value="P:adenosine catabolic process"/>
    <property type="evidence" value="ECO:0007669"/>
    <property type="project" value="TreeGrafter"/>
</dbReference>
<dbReference type="InterPro" id="IPR001365">
    <property type="entry name" value="A_deaminase_dom"/>
</dbReference>
<dbReference type="PANTHER" id="PTHR11409:SF43">
    <property type="entry name" value="ADENOSINE DEAMINASE"/>
    <property type="match status" value="1"/>
</dbReference>
<dbReference type="RefSeq" id="WP_008824486.1">
    <property type="nucleotide sequence ID" value="NZ_AFNU02000007.1"/>
</dbReference>
<keyword evidence="9" id="KW-1185">Reference proteome</keyword>
<evidence type="ECO:0000256" key="6">
    <source>
        <dbReference type="ARBA" id="ARBA00022833"/>
    </source>
</evidence>
<evidence type="ECO:0000256" key="4">
    <source>
        <dbReference type="ARBA" id="ARBA00022723"/>
    </source>
</evidence>
<evidence type="ECO:0000256" key="3">
    <source>
        <dbReference type="ARBA" id="ARBA00012784"/>
    </source>
</evidence>
<keyword evidence="5 8" id="KW-0378">Hydrolase</keyword>
<evidence type="ECO:0000256" key="1">
    <source>
        <dbReference type="ARBA" id="ARBA00001947"/>
    </source>
</evidence>
<evidence type="ECO:0000256" key="2">
    <source>
        <dbReference type="ARBA" id="ARBA00006676"/>
    </source>
</evidence>
<dbReference type="GO" id="GO:0043103">
    <property type="term" value="P:hypoxanthine salvage"/>
    <property type="evidence" value="ECO:0007669"/>
    <property type="project" value="TreeGrafter"/>
</dbReference>
<keyword evidence="6" id="KW-0862">Zinc</keyword>
<dbReference type="GO" id="GO:0046103">
    <property type="term" value="P:inosine biosynthetic process"/>
    <property type="evidence" value="ECO:0007669"/>
    <property type="project" value="TreeGrafter"/>
</dbReference>
<organism evidence="8 9">
    <name type="scientific">Haloplasma contractile SSD-17B</name>
    <dbReference type="NCBI Taxonomy" id="1033810"/>
    <lineage>
        <taxon>Bacteria</taxon>
        <taxon>Bacillati</taxon>
        <taxon>Mycoplasmatota</taxon>
        <taxon>Mollicutes</taxon>
        <taxon>Haloplasmatales</taxon>
        <taxon>Haloplasmataceae</taxon>
        <taxon>Haloplasma</taxon>
    </lineage>
</organism>
<dbReference type="InterPro" id="IPR032466">
    <property type="entry name" value="Metal_Hydrolase"/>
</dbReference>
<dbReference type="SUPFAM" id="SSF51556">
    <property type="entry name" value="Metallo-dependent hydrolases"/>
    <property type="match status" value="1"/>
</dbReference>
<dbReference type="Pfam" id="PF00962">
    <property type="entry name" value="A_deaminase"/>
    <property type="match status" value="1"/>
</dbReference>
<feature type="domain" description="Adenosine deaminase" evidence="7">
    <location>
        <begin position="344"/>
        <end position="419"/>
    </location>
</feature>
<reference evidence="8 9" key="1">
    <citation type="journal article" date="2011" name="J. Bacteriol.">
        <title>Genome sequence of Haloplasma contractile, an unusual contractile bacterium from a deep-sea anoxic brine lake.</title>
        <authorList>
            <person name="Antunes A."/>
            <person name="Alam I."/>
            <person name="El Dorry H."/>
            <person name="Siam R."/>
            <person name="Robertson A."/>
            <person name="Bajic V.B."/>
            <person name="Stingl U."/>
        </authorList>
    </citation>
    <scope>NUCLEOTIDE SEQUENCE [LARGE SCALE GENOMIC DNA]</scope>
    <source>
        <strain evidence="8 9">SSD-17B</strain>
    </source>
</reference>
<evidence type="ECO:0000256" key="5">
    <source>
        <dbReference type="ARBA" id="ARBA00022801"/>
    </source>
</evidence>
<comment type="caution">
    <text evidence="8">The sequence shown here is derived from an EMBL/GenBank/DDBJ whole genome shotgun (WGS) entry which is preliminary data.</text>
</comment>
<dbReference type="InterPro" id="IPR006330">
    <property type="entry name" value="Ado/ade_deaminase"/>
</dbReference>
<reference evidence="8 9" key="2">
    <citation type="journal article" date="2013" name="PLoS ONE">
        <title>INDIGO - INtegrated Data Warehouse of MIcrobial GenOmes with Examples from the Red Sea Extremophiles.</title>
        <authorList>
            <person name="Alam I."/>
            <person name="Antunes A."/>
            <person name="Kamau A.A."/>
            <person name="Ba Alawi W."/>
            <person name="Kalkatawi M."/>
            <person name="Stingl U."/>
            <person name="Bajic V.B."/>
        </authorList>
    </citation>
    <scope>NUCLEOTIDE SEQUENCE [LARGE SCALE GENOMIC DNA]</scope>
    <source>
        <strain evidence="8 9">SSD-17B</strain>
    </source>
</reference>
<protein>
    <recommendedName>
        <fullName evidence="3">adenosine deaminase</fullName>
        <ecNumber evidence="3">3.5.4.4</ecNumber>
    </recommendedName>
</protein>
<proteinExistence type="inferred from homology"/>
<dbReference type="EC" id="3.5.4.4" evidence="3"/>
<dbReference type="GO" id="GO:0005829">
    <property type="term" value="C:cytosol"/>
    <property type="evidence" value="ECO:0007669"/>
    <property type="project" value="TreeGrafter"/>
</dbReference>
<dbReference type="PANTHER" id="PTHR11409">
    <property type="entry name" value="ADENOSINE DEAMINASE"/>
    <property type="match status" value="1"/>
</dbReference>
<dbReference type="OrthoDB" id="8772092at2"/>
<accession>F7PRM7</accession>
<dbReference type="EMBL" id="AFNU02000007">
    <property type="protein sequence ID" value="ERJ11893.1"/>
    <property type="molecule type" value="Genomic_DNA"/>
</dbReference>
<dbReference type="Proteomes" id="UP000005707">
    <property type="component" value="Unassembled WGS sequence"/>
</dbReference>
<comment type="similarity">
    <text evidence="2">Belongs to the metallo-dependent hydrolases superfamily. Adenosine and AMP deaminases family.</text>
</comment>
<name>F7PRM7_9MOLU</name>
<evidence type="ECO:0000259" key="7">
    <source>
        <dbReference type="Pfam" id="PF00962"/>
    </source>
</evidence>